<proteinExistence type="predicted"/>
<dbReference type="Proteomes" id="UP000324222">
    <property type="component" value="Unassembled WGS sequence"/>
</dbReference>
<evidence type="ECO:0000256" key="1">
    <source>
        <dbReference type="SAM" id="MobiDB-lite"/>
    </source>
</evidence>
<dbReference type="OrthoDB" id="77607at2759"/>
<protein>
    <submittedName>
        <fullName evidence="2">Uncharacterized protein</fullName>
    </submittedName>
</protein>
<reference evidence="2 3" key="1">
    <citation type="submission" date="2019-05" db="EMBL/GenBank/DDBJ databases">
        <title>Another draft genome of Portunus trituberculatus and its Hox gene families provides insights of decapod evolution.</title>
        <authorList>
            <person name="Jeong J.-H."/>
            <person name="Song I."/>
            <person name="Kim S."/>
            <person name="Choi T."/>
            <person name="Kim D."/>
            <person name="Ryu S."/>
            <person name="Kim W."/>
        </authorList>
    </citation>
    <scope>NUCLEOTIDE SEQUENCE [LARGE SCALE GENOMIC DNA]</scope>
    <source>
        <tissue evidence="2">Muscle</tissue>
    </source>
</reference>
<evidence type="ECO:0000313" key="3">
    <source>
        <dbReference type="Proteomes" id="UP000324222"/>
    </source>
</evidence>
<gene>
    <name evidence="2" type="ORF">E2C01_038474</name>
</gene>
<feature type="region of interest" description="Disordered" evidence="1">
    <location>
        <begin position="108"/>
        <end position="153"/>
    </location>
</feature>
<evidence type="ECO:0000313" key="2">
    <source>
        <dbReference type="EMBL" id="MPC44794.1"/>
    </source>
</evidence>
<name>A0A5B7FK84_PORTR</name>
<dbReference type="AlphaFoldDB" id="A0A5B7FK84"/>
<organism evidence="2 3">
    <name type="scientific">Portunus trituberculatus</name>
    <name type="common">Swimming crab</name>
    <name type="synonym">Neptunus trituberculatus</name>
    <dbReference type="NCBI Taxonomy" id="210409"/>
    <lineage>
        <taxon>Eukaryota</taxon>
        <taxon>Metazoa</taxon>
        <taxon>Ecdysozoa</taxon>
        <taxon>Arthropoda</taxon>
        <taxon>Crustacea</taxon>
        <taxon>Multicrustacea</taxon>
        <taxon>Malacostraca</taxon>
        <taxon>Eumalacostraca</taxon>
        <taxon>Eucarida</taxon>
        <taxon>Decapoda</taxon>
        <taxon>Pleocyemata</taxon>
        <taxon>Brachyura</taxon>
        <taxon>Eubrachyura</taxon>
        <taxon>Portunoidea</taxon>
        <taxon>Portunidae</taxon>
        <taxon>Portuninae</taxon>
        <taxon>Portunus</taxon>
    </lineage>
</organism>
<sequence length="153" mass="16877">MGVPVVGRKAGKDVYSSARTLVGTEGGPPKFPRLVDLLTFLDDIEWEQVILAHFTLSFAELFKSRVIYMNSCHLFPQLINVLDNRSKESEAVIKALKVAGILKKVTTYSSDESGDEKPNEAGPPQEPQPYLPEVKTENGHTEAHPNGKCDLNI</sequence>
<dbReference type="EMBL" id="VSRR010006441">
    <property type="protein sequence ID" value="MPC44794.1"/>
    <property type="molecule type" value="Genomic_DNA"/>
</dbReference>
<accession>A0A5B7FK84</accession>
<feature type="compositionally biased region" description="Basic and acidic residues" evidence="1">
    <location>
        <begin position="134"/>
        <end position="147"/>
    </location>
</feature>
<comment type="caution">
    <text evidence="2">The sequence shown here is derived from an EMBL/GenBank/DDBJ whole genome shotgun (WGS) entry which is preliminary data.</text>
</comment>
<keyword evidence="3" id="KW-1185">Reference proteome</keyword>